<dbReference type="InterPro" id="IPR050493">
    <property type="entry name" value="FAD-dep_Monooxygenase_BioMet"/>
</dbReference>
<evidence type="ECO:0000256" key="4">
    <source>
        <dbReference type="SAM" id="MobiDB-lite"/>
    </source>
</evidence>
<keyword evidence="2" id="KW-0560">Oxidoreductase</keyword>
<dbReference type="AlphaFoldDB" id="A0AAD6RZ25"/>
<sequence length="107" mass="11990">MERRICTSIADLLDMLFKLATPYMTLHLNSRVVSLKPDLARVTLTSGKTFQGDVILGADGVKSMIREVVLGRPDKPLPTGDAAYRAIVPTSEEDTRRRDRNDELELF</sequence>
<dbReference type="Gene3D" id="3.50.50.60">
    <property type="entry name" value="FAD/NAD(P)-binding domain"/>
    <property type="match status" value="1"/>
</dbReference>
<dbReference type="InterPro" id="IPR036188">
    <property type="entry name" value="FAD/NAD-bd_sf"/>
</dbReference>
<comment type="similarity">
    <text evidence="1">Belongs to the paxM FAD-dependent monooxygenase family.</text>
</comment>
<evidence type="ECO:0000313" key="5">
    <source>
        <dbReference type="EMBL" id="KAJ7016990.1"/>
    </source>
</evidence>
<feature type="compositionally biased region" description="Basic and acidic residues" evidence="4">
    <location>
        <begin position="93"/>
        <end position="107"/>
    </location>
</feature>
<evidence type="ECO:0000256" key="3">
    <source>
        <dbReference type="ARBA" id="ARBA00023033"/>
    </source>
</evidence>
<name>A0AAD6RZ25_9AGAR</name>
<evidence type="ECO:0008006" key="7">
    <source>
        <dbReference type="Google" id="ProtNLM"/>
    </source>
</evidence>
<dbReference type="Proteomes" id="UP001218188">
    <property type="component" value="Unassembled WGS sequence"/>
</dbReference>
<dbReference type="PANTHER" id="PTHR13789:SF309">
    <property type="entry name" value="PUTATIVE (AFU_ORTHOLOGUE AFUA_6G14510)-RELATED"/>
    <property type="match status" value="1"/>
</dbReference>
<proteinExistence type="inferred from homology"/>
<gene>
    <name evidence="5" type="ORF">C8F04DRAFT_1339361</name>
</gene>
<keyword evidence="3" id="KW-0503">Monooxygenase</keyword>
<evidence type="ECO:0000313" key="6">
    <source>
        <dbReference type="Proteomes" id="UP001218188"/>
    </source>
</evidence>
<organism evidence="5 6">
    <name type="scientific">Mycena alexandri</name>
    <dbReference type="NCBI Taxonomy" id="1745969"/>
    <lineage>
        <taxon>Eukaryota</taxon>
        <taxon>Fungi</taxon>
        <taxon>Dikarya</taxon>
        <taxon>Basidiomycota</taxon>
        <taxon>Agaricomycotina</taxon>
        <taxon>Agaricomycetes</taxon>
        <taxon>Agaricomycetidae</taxon>
        <taxon>Agaricales</taxon>
        <taxon>Marasmiineae</taxon>
        <taxon>Mycenaceae</taxon>
        <taxon>Mycena</taxon>
    </lineage>
</organism>
<dbReference type="GO" id="GO:0004497">
    <property type="term" value="F:monooxygenase activity"/>
    <property type="evidence" value="ECO:0007669"/>
    <property type="project" value="UniProtKB-KW"/>
</dbReference>
<feature type="region of interest" description="Disordered" evidence="4">
    <location>
        <begin position="84"/>
        <end position="107"/>
    </location>
</feature>
<dbReference type="EMBL" id="JARJCM010000446">
    <property type="protein sequence ID" value="KAJ7016990.1"/>
    <property type="molecule type" value="Genomic_DNA"/>
</dbReference>
<accession>A0AAD6RZ25</accession>
<evidence type="ECO:0000256" key="1">
    <source>
        <dbReference type="ARBA" id="ARBA00007992"/>
    </source>
</evidence>
<keyword evidence="6" id="KW-1185">Reference proteome</keyword>
<comment type="caution">
    <text evidence="5">The sequence shown here is derived from an EMBL/GenBank/DDBJ whole genome shotgun (WGS) entry which is preliminary data.</text>
</comment>
<protein>
    <recommendedName>
        <fullName evidence="7">FAD-binding domain-containing protein</fullName>
    </recommendedName>
</protein>
<dbReference type="SUPFAM" id="SSF51905">
    <property type="entry name" value="FAD/NAD(P)-binding domain"/>
    <property type="match status" value="1"/>
</dbReference>
<evidence type="ECO:0000256" key="2">
    <source>
        <dbReference type="ARBA" id="ARBA00023002"/>
    </source>
</evidence>
<dbReference type="PANTHER" id="PTHR13789">
    <property type="entry name" value="MONOOXYGENASE"/>
    <property type="match status" value="1"/>
</dbReference>
<reference evidence="5" key="1">
    <citation type="submission" date="2023-03" db="EMBL/GenBank/DDBJ databases">
        <title>Massive genome expansion in bonnet fungi (Mycena s.s.) driven by repeated elements and novel gene families across ecological guilds.</title>
        <authorList>
            <consortium name="Lawrence Berkeley National Laboratory"/>
            <person name="Harder C.B."/>
            <person name="Miyauchi S."/>
            <person name="Viragh M."/>
            <person name="Kuo A."/>
            <person name="Thoen E."/>
            <person name="Andreopoulos B."/>
            <person name="Lu D."/>
            <person name="Skrede I."/>
            <person name="Drula E."/>
            <person name="Henrissat B."/>
            <person name="Morin E."/>
            <person name="Kohler A."/>
            <person name="Barry K."/>
            <person name="LaButti K."/>
            <person name="Morin E."/>
            <person name="Salamov A."/>
            <person name="Lipzen A."/>
            <person name="Mereny Z."/>
            <person name="Hegedus B."/>
            <person name="Baldrian P."/>
            <person name="Stursova M."/>
            <person name="Weitz H."/>
            <person name="Taylor A."/>
            <person name="Grigoriev I.V."/>
            <person name="Nagy L.G."/>
            <person name="Martin F."/>
            <person name="Kauserud H."/>
        </authorList>
    </citation>
    <scope>NUCLEOTIDE SEQUENCE</scope>
    <source>
        <strain evidence="5">CBHHK200</strain>
    </source>
</reference>